<feature type="domain" description="VOC" evidence="1">
    <location>
        <begin position="154"/>
        <end position="279"/>
    </location>
</feature>
<accession>A0A5M8RZB6</accession>
<gene>
    <name evidence="2" type="ORF">DX927_02915</name>
</gene>
<dbReference type="InterPro" id="IPR004360">
    <property type="entry name" value="Glyas_Fos-R_dOase_dom"/>
</dbReference>
<dbReference type="EMBL" id="QSND01000001">
    <property type="protein sequence ID" value="KAA6453179.1"/>
    <property type="molecule type" value="Genomic_DNA"/>
</dbReference>
<evidence type="ECO:0000313" key="3">
    <source>
        <dbReference type="Proteomes" id="UP000324326"/>
    </source>
</evidence>
<dbReference type="STRING" id="1925020.BTA30_16070"/>
<dbReference type="CDD" id="cd08347">
    <property type="entry name" value="PcpA_C_like"/>
    <property type="match status" value="1"/>
</dbReference>
<dbReference type="Gene3D" id="3.10.180.10">
    <property type="entry name" value="2,3-Dihydroxybiphenyl 1,2-Dioxygenase, domain 1"/>
    <property type="match status" value="2"/>
</dbReference>
<dbReference type="GO" id="GO:0051213">
    <property type="term" value="F:dioxygenase activity"/>
    <property type="evidence" value="ECO:0007669"/>
    <property type="project" value="UniProtKB-KW"/>
</dbReference>
<dbReference type="InterPro" id="IPR037523">
    <property type="entry name" value="VOC_core"/>
</dbReference>
<name>A0A5M8RZB6_9BACI</name>
<dbReference type="PROSITE" id="PS51819">
    <property type="entry name" value="VOC"/>
    <property type="match status" value="2"/>
</dbReference>
<dbReference type="AlphaFoldDB" id="A0A5M8RZB6"/>
<sequence length="318" mass="35330">MKVNGIHHVSALTANAQKNVDFYVKGLGMKLVKKSVNQDDPTMYHLFYGDEVATPGSDLTFFEIPMLARRVEGTNCISSVSLRVPGEEALGFWQKRLDELGVVQSRMTQRAGRSILRFLDHEGQNIILAADEKGKDDGVPVKNSAIPEEYAIRGLGPVELSVPDAQPTTDVLTDILGFKRIAEEKLEGTDQELIIFESGAGGAATEVHVAETKGLRRERPGKGSVHHVAFRVKDEEELQKWYENISSHGFTNSGIVERYYFKALYFREPNGILFELSTDGPGFAVDEGIDELGQSLALPPYLENRRKEIEARLKPIQS</sequence>
<dbReference type="InterPro" id="IPR029068">
    <property type="entry name" value="Glyas_Bleomycin-R_OHBP_Dase"/>
</dbReference>
<feature type="domain" description="VOC" evidence="1">
    <location>
        <begin position="5"/>
        <end position="131"/>
    </location>
</feature>
<evidence type="ECO:0000259" key="1">
    <source>
        <dbReference type="PROSITE" id="PS51819"/>
    </source>
</evidence>
<reference evidence="2 3" key="1">
    <citation type="submission" date="2018-08" db="EMBL/GenBank/DDBJ databases">
        <title>Bacillus phenotypic plasticity.</title>
        <authorList>
            <person name="Hurtado E."/>
        </authorList>
    </citation>
    <scope>NUCLEOTIDE SEQUENCE [LARGE SCALE GENOMIC DNA]</scope>
    <source>
        <strain evidence="2 3">427</strain>
    </source>
</reference>
<comment type="caution">
    <text evidence="2">The sequence shown here is derived from an EMBL/GenBank/DDBJ whole genome shotgun (WGS) entry which is preliminary data.</text>
</comment>
<dbReference type="PANTHER" id="PTHR36110">
    <property type="entry name" value="RING-CLEAVING DIOXYGENASE MHQE-RELATED"/>
    <property type="match status" value="1"/>
</dbReference>
<keyword evidence="2" id="KW-0223">Dioxygenase</keyword>
<protein>
    <submittedName>
        <fullName evidence="2">Ring-cleaving dioxygenase</fullName>
    </submittedName>
</protein>
<proteinExistence type="predicted"/>
<keyword evidence="2" id="KW-0560">Oxidoreductase</keyword>
<evidence type="ECO:0000313" key="2">
    <source>
        <dbReference type="EMBL" id="KAA6453179.1"/>
    </source>
</evidence>
<dbReference type="Pfam" id="PF00903">
    <property type="entry name" value="Glyoxalase"/>
    <property type="match status" value="2"/>
</dbReference>
<dbReference type="PANTHER" id="PTHR36110:SF4">
    <property type="entry name" value="RING-CLEAVING DIOXYGENASE MHQA-RELATED"/>
    <property type="match status" value="1"/>
</dbReference>
<organism evidence="2 3">
    <name type="scientific">Bacillus swezeyi</name>
    <dbReference type="NCBI Taxonomy" id="1925020"/>
    <lineage>
        <taxon>Bacteria</taxon>
        <taxon>Bacillati</taxon>
        <taxon>Bacillota</taxon>
        <taxon>Bacilli</taxon>
        <taxon>Bacillales</taxon>
        <taxon>Bacillaceae</taxon>
        <taxon>Bacillus</taxon>
    </lineage>
</organism>
<dbReference type="SUPFAM" id="SSF54593">
    <property type="entry name" value="Glyoxalase/Bleomycin resistance protein/Dihydroxybiphenyl dioxygenase"/>
    <property type="match status" value="1"/>
</dbReference>
<dbReference type="InterPro" id="IPR052537">
    <property type="entry name" value="Extradiol_RC_dioxygenase"/>
</dbReference>
<dbReference type="Proteomes" id="UP000324326">
    <property type="component" value="Unassembled WGS sequence"/>
</dbReference>
<dbReference type="RefSeq" id="WP_148955891.1">
    <property type="nucleotide sequence ID" value="NZ_QSND01000001.1"/>
</dbReference>